<dbReference type="RefSeq" id="WP_350242058.1">
    <property type="nucleotide sequence ID" value="NZ_CP158298.1"/>
</dbReference>
<organism evidence="2">
    <name type="scientific">Deinococcus sonorensis KR-87</name>
    <dbReference type="NCBI Taxonomy" id="694439"/>
    <lineage>
        <taxon>Bacteria</taxon>
        <taxon>Thermotogati</taxon>
        <taxon>Deinococcota</taxon>
        <taxon>Deinococci</taxon>
        <taxon>Deinococcales</taxon>
        <taxon>Deinococcaceae</taxon>
        <taxon>Deinococcus</taxon>
    </lineage>
</organism>
<dbReference type="PROSITE" id="PS51257">
    <property type="entry name" value="PROKAR_LIPOPROTEIN"/>
    <property type="match status" value="1"/>
</dbReference>
<keyword evidence="2" id="KW-0614">Plasmid</keyword>
<feature type="signal peptide" evidence="1">
    <location>
        <begin position="1"/>
        <end position="21"/>
    </location>
</feature>
<protein>
    <recommendedName>
        <fullName evidence="3">Delta-60 repeat domain-containing protein</fullName>
    </recommendedName>
</protein>
<evidence type="ECO:0000313" key="2">
    <source>
        <dbReference type="EMBL" id="XBV84065.1"/>
    </source>
</evidence>
<dbReference type="SUPFAM" id="SSF50969">
    <property type="entry name" value="YVTN repeat-like/Quinoprotein amine dehydrogenase"/>
    <property type="match status" value="1"/>
</dbReference>
<dbReference type="Gene3D" id="2.80.10.50">
    <property type="match status" value="3"/>
</dbReference>
<evidence type="ECO:0000256" key="1">
    <source>
        <dbReference type="SAM" id="SignalP"/>
    </source>
</evidence>
<dbReference type="AlphaFoldDB" id="A0AAU7U6S0"/>
<geneLocation type="plasmid" evidence="2">
    <name>pDson03</name>
</geneLocation>
<keyword evidence="1" id="KW-0732">Signal</keyword>
<reference evidence="2" key="1">
    <citation type="submission" date="2024-06" db="EMBL/GenBank/DDBJ databases">
        <title>Draft Genome Sequence of Deinococcus sonorensis Type Strain KR-87, a Biofilm Producing Representative of the Genus Deinococcus.</title>
        <authorList>
            <person name="Boren L.S."/>
            <person name="Grosso R.A."/>
            <person name="Hugenberg-Cox A.N."/>
            <person name="Hill J.T.E."/>
            <person name="Albert C.M."/>
            <person name="Tuohy J.M."/>
        </authorList>
    </citation>
    <scope>NUCLEOTIDE SEQUENCE</scope>
    <source>
        <strain evidence="2">KR-87</strain>
        <plasmid evidence="2">pDson03</plasmid>
    </source>
</reference>
<dbReference type="KEGG" id="dsc:ABOD76_05090"/>
<sequence>MTHRFKSLPLLALTAALAACGAPSPLPAPTAADGPAPSGITAQSVTPAPGSFVMLKALYFGSTSTRVRDVAVQPDGKFIVVGEGRDSGEDSYFGFIARLLPDGSLDPSFAKTGWRRLRKLWEDASCAICFPEYTLPNSKTPVTVTGVVIQGSRVLVSASARKEVDATFSHTIETRQQMVQAFRLSDGALDTSWNGTGVTQTTMGNAEVLSEANDVAVTGDRVFTGGYVNSSPMRPTIATFTNAGQLDKTFSGDGAHYLVLPDAEGGASASAVTVINTRPVVAGWVKHNNAQRMFLVRYKEDGTLDPSFGGGDGIVRPSYGLGDTVARAVQYNAAAGRIGVVGSSADPAGLVRFAVAKLLPDGSMDPAFGVGGKVTTAIGSGHSGANAVVMQPNGKLLAAGYTTSPDGKTDAAVVRYTANGSLDATFGSGGRSVVGQNDGHHELIRGMATLPNGKIVVVGDSGMYGLVGLLQP</sequence>
<accession>A0AAU7U6S0</accession>
<proteinExistence type="predicted"/>
<dbReference type="InterPro" id="IPR013431">
    <property type="entry name" value="Delta_60_rpt"/>
</dbReference>
<dbReference type="InterPro" id="IPR011044">
    <property type="entry name" value="Quino_amine_DH_bsu"/>
</dbReference>
<feature type="chain" id="PRO_5043795516" description="Delta-60 repeat domain-containing protein" evidence="1">
    <location>
        <begin position="22"/>
        <end position="472"/>
    </location>
</feature>
<dbReference type="Pfam" id="PF17164">
    <property type="entry name" value="DUF5122"/>
    <property type="match status" value="4"/>
</dbReference>
<evidence type="ECO:0008006" key="3">
    <source>
        <dbReference type="Google" id="ProtNLM"/>
    </source>
</evidence>
<dbReference type="NCBIfam" id="TIGR02608">
    <property type="entry name" value="delta_60_rpt"/>
    <property type="match status" value="4"/>
</dbReference>
<name>A0AAU7U6S0_9DEIO</name>
<gene>
    <name evidence="2" type="ORF">ABOD76_05090</name>
</gene>
<dbReference type="EMBL" id="CP158298">
    <property type="protein sequence ID" value="XBV84065.1"/>
    <property type="molecule type" value="Genomic_DNA"/>
</dbReference>